<evidence type="ECO:0000313" key="2">
    <source>
        <dbReference type="EMBL" id="KAF1747370.1"/>
    </source>
</evidence>
<accession>A0A6A5FXH8</accession>
<feature type="region of interest" description="Disordered" evidence="1">
    <location>
        <begin position="154"/>
        <end position="182"/>
    </location>
</feature>
<evidence type="ECO:0000313" key="3">
    <source>
        <dbReference type="Proteomes" id="UP000483820"/>
    </source>
</evidence>
<dbReference type="RefSeq" id="XP_053579145.1">
    <property type="nucleotide sequence ID" value="XM_053735579.1"/>
</dbReference>
<feature type="compositionally biased region" description="Polar residues" evidence="1">
    <location>
        <begin position="35"/>
        <end position="90"/>
    </location>
</feature>
<evidence type="ECO:0000256" key="1">
    <source>
        <dbReference type="SAM" id="MobiDB-lite"/>
    </source>
</evidence>
<comment type="caution">
    <text evidence="2">The sequence shown here is derived from an EMBL/GenBank/DDBJ whole genome shotgun (WGS) entry which is preliminary data.</text>
</comment>
<dbReference type="Proteomes" id="UP000483820">
    <property type="component" value="Chromosome X"/>
</dbReference>
<dbReference type="AlphaFoldDB" id="A0A6A5FXH8"/>
<feature type="compositionally biased region" description="Low complexity" evidence="1">
    <location>
        <begin position="154"/>
        <end position="165"/>
    </location>
</feature>
<name>A0A6A5FXH8_CAERE</name>
<feature type="region of interest" description="Disordered" evidence="1">
    <location>
        <begin position="292"/>
        <end position="321"/>
    </location>
</feature>
<feature type="region of interest" description="Disordered" evidence="1">
    <location>
        <begin position="499"/>
        <end position="532"/>
    </location>
</feature>
<feature type="compositionally biased region" description="Polar residues" evidence="1">
    <location>
        <begin position="292"/>
        <end position="319"/>
    </location>
</feature>
<dbReference type="EMBL" id="WUAV01000006">
    <property type="protein sequence ID" value="KAF1747370.1"/>
    <property type="molecule type" value="Genomic_DNA"/>
</dbReference>
<feature type="region of interest" description="Disordered" evidence="1">
    <location>
        <begin position="1"/>
        <end position="116"/>
    </location>
</feature>
<feature type="compositionally biased region" description="Polar residues" evidence="1">
    <location>
        <begin position="10"/>
        <end position="26"/>
    </location>
</feature>
<gene>
    <name evidence="2" type="ORF">GCK72_023832</name>
</gene>
<dbReference type="CTD" id="9803313"/>
<organism evidence="2 3">
    <name type="scientific">Caenorhabditis remanei</name>
    <name type="common">Caenorhabditis vulgaris</name>
    <dbReference type="NCBI Taxonomy" id="31234"/>
    <lineage>
        <taxon>Eukaryota</taxon>
        <taxon>Metazoa</taxon>
        <taxon>Ecdysozoa</taxon>
        <taxon>Nematoda</taxon>
        <taxon>Chromadorea</taxon>
        <taxon>Rhabditida</taxon>
        <taxon>Rhabditina</taxon>
        <taxon>Rhabditomorpha</taxon>
        <taxon>Rhabditoidea</taxon>
        <taxon>Rhabditidae</taxon>
        <taxon>Peloderinae</taxon>
        <taxon>Caenorhabditis</taxon>
    </lineage>
</organism>
<protein>
    <submittedName>
        <fullName evidence="2">Uncharacterized protein</fullName>
    </submittedName>
</protein>
<sequence>MVDRDRDYLNPNSPTRNPNVQRTTSFVGARLHFSYSGNETKTSSSSRQDPSNPKVSDSSATRSSRLPRQSTFDYSHLTNVTPSSTFLSPETSRRSTYVYGDSAPRENTESPAVYEPRTNTSHITREVPYLYGEASSAPKSHLSEDITLTTSSTLLPSSSSLHSPTRNLIETPPLSAPTSQYTRNYGNSSYTAYSAYDPTKRVIPADTSPRIPAPPPPSIPQRSTALEPVPIRRSPSPARRTQPVIDRTRRQTTAVFPSQATFLSAQEYNPTSSSTRLPVQTTARTYYSAPKPQSLNTQMQNTRLPSPQSRNLTIGYSESQRQDIERAQEQFRSQIREKEIKAKLEAKRAEEQARFEERKRIEEAAKLEARKRVEESARLDAERLALEAVMRAAHPDEDEDVEKFIRNLEQRIQDSRDSKNLKGALVGRQSSQNLAKSAENLTNAPNEIDETVEGRDADDQTSTQSAADSSEVRTFLDRLRNMKIDENQNRRKYAETMYDPEDDDSELNSLNSSDSFLSTVPEEDPDVTSLDNQSFICDPQPTTLQPRVISYIHNMVDGILSSLDKTDFANIIDTHQMPQLYDQDLYSNDASYNYNYRAISETARQFFTPKSSPVEETRNDFYNDSL</sequence>
<proteinExistence type="predicted"/>
<reference evidence="2 3" key="1">
    <citation type="submission" date="2019-12" db="EMBL/GenBank/DDBJ databases">
        <title>Chromosome-level assembly of the Caenorhabditis remanei genome.</title>
        <authorList>
            <person name="Teterina A.A."/>
            <person name="Willis J.H."/>
            <person name="Phillips P.C."/>
        </authorList>
    </citation>
    <scope>NUCLEOTIDE SEQUENCE [LARGE SCALE GENOMIC DNA]</scope>
    <source>
        <strain evidence="2 3">PX506</strain>
        <tissue evidence="2">Whole organism</tissue>
    </source>
</reference>
<feature type="region of interest" description="Disordered" evidence="1">
    <location>
        <begin position="439"/>
        <end position="474"/>
    </location>
</feature>
<dbReference type="GeneID" id="9803313"/>
<dbReference type="KEGG" id="crq:GCK72_023832"/>